<keyword evidence="3" id="KW-1185">Reference proteome</keyword>
<keyword evidence="1" id="KW-0472">Membrane</keyword>
<dbReference type="AlphaFoldDB" id="A0A4V2SLA8"/>
<protein>
    <submittedName>
        <fullName evidence="2">Uncharacterized protein</fullName>
    </submittedName>
</protein>
<gene>
    <name evidence="2" type="ORF">EV207_13428</name>
</gene>
<dbReference type="OrthoDB" id="2627420at2"/>
<evidence type="ECO:0000313" key="2">
    <source>
        <dbReference type="EMBL" id="TCP22686.1"/>
    </source>
</evidence>
<dbReference type="RefSeq" id="WP_132747479.1">
    <property type="nucleotide sequence ID" value="NZ_SLXK01000034.1"/>
</dbReference>
<comment type="caution">
    <text evidence="2">The sequence shown here is derived from an EMBL/GenBank/DDBJ whole genome shotgun (WGS) entry which is preliminary data.</text>
</comment>
<feature type="transmembrane region" description="Helical" evidence="1">
    <location>
        <begin position="6"/>
        <end position="27"/>
    </location>
</feature>
<dbReference type="Proteomes" id="UP000295416">
    <property type="component" value="Unassembled WGS sequence"/>
</dbReference>
<proteinExistence type="predicted"/>
<feature type="transmembrane region" description="Helical" evidence="1">
    <location>
        <begin position="73"/>
        <end position="91"/>
    </location>
</feature>
<feature type="transmembrane region" description="Helical" evidence="1">
    <location>
        <begin position="131"/>
        <end position="151"/>
    </location>
</feature>
<keyword evidence="1" id="KW-0812">Transmembrane</keyword>
<keyword evidence="1" id="KW-1133">Transmembrane helix</keyword>
<organism evidence="2 3">
    <name type="scientific">Scopulibacillus darangshiensis</name>
    <dbReference type="NCBI Taxonomy" id="442528"/>
    <lineage>
        <taxon>Bacteria</taxon>
        <taxon>Bacillati</taxon>
        <taxon>Bacillota</taxon>
        <taxon>Bacilli</taxon>
        <taxon>Bacillales</taxon>
        <taxon>Sporolactobacillaceae</taxon>
        <taxon>Scopulibacillus</taxon>
    </lineage>
</organism>
<feature type="transmembrane region" description="Helical" evidence="1">
    <location>
        <begin position="103"/>
        <end position="125"/>
    </location>
</feature>
<name>A0A4V2SLA8_9BACL</name>
<accession>A0A4V2SLA8</accession>
<dbReference type="EMBL" id="SLXK01000034">
    <property type="protein sequence ID" value="TCP22686.1"/>
    <property type="molecule type" value="Genomic_DNA"/>
</dbReference>
<sequence>MIAFFNKHPVVFAIISALVFLFFVIMAKKRMTRIEMYSTSLFAIILTYTVDQILGEQYHLYGYFHEQAEYKDFIVILGIYPAINILFLNYFPFHKKITFKILYFILWSAFALFYEWLSVKLGLFFYHGWKLWYSAPIYPILYLLLIANLMFTRKINKTNNKENLSIGKP</sequence>
<feature type="transmembrane region" description="Helical" evidence="1">
    <location>
        <begin position="34"/>
        <end position="53"/>
    </location>
</feature>
<dbReference type="InterPro" id="IPR048147">
    <property type="entry name" value="CBO0543-like"/>
</dbReference>
<dbReference type="NCBIfam" id="NF041644">
    <property type="entry name" value="CBO0543_fam"/>
    <property type="match status" value="1"/>
</dbReference>
<evidence type="ECO:0000256" key="1">
    <source>
        <dbReference type="SAM" id="Phobius"/>
    </source>
</evidence>
<evidence type="ECO:0000313" key="3">
    <source>
        <dbReference type="Proteomes" id="UP000295416"/>
    </source>
</evidence>
<reference evidence="2 3" key="1">
    <citation type="submission" date="2019-03" db="EMBL/GenBank/DDBJ databases">
        <title>Genomic Encyclopedia of Type Strains, Phase IV (KMG-IV): sequencing the most valuable type-strain genomes for metagenomic binning, comparative biology and taxonomic classification.</title>
        <authorList>
            <person name="Goeker M."/>
        </authorList>
    </citation>
    <scope>NUCLEOTIDE SEQUENCE [LARGE SCALE GENOMIC DNA]</scope>
    <source>
        <strain evidence="2 3">DSM 19377</strain>
    </source>
</reference>